<dbReference type="PROSITE" id="PS51318">
    <property type="entry name" value="TAT"/>
    <property type="match status" value="1"/>
</dbReference>
<organism evidence="3 4">
    <name type="scientific">Streptomyces azureus</name>
    <dbReference type="NCBI Taxonomy" id="146537"/>
    <lineage>
        <taxon>Bacteria</taxon>
        <taxon>Bacillati</taxon>
        <taxon>Actinomycetota</taxon>
        <taxon>Actinomycetes</taxon>
        <taxon>Kitasatosporales</taxon>
        <taxon>Streptomycetaceae</taxon>
        <taxon>Streptomyces</taxon>
    </lineage>
</organism>
<dbReference type="InterPro" id="IPR006311">
    <property type="entry name" value="TAT_signal"/>
</dbReference>
<feature type="chain" id="PRO_5005514214" evidence="1">
    <location>
        <begin position="42"/>
        <end position="452"/>
    </location>
</feature>
<dbReference type="InterPro" id="IPR036691">
    <property type="entry name" value="Endo/exonu/phosph_ase_sf"/>
</dbReference>
<dbReference type="EMBL" id="DF968291">
    <property type="protein sequence ID" value="GAP49135.1"/>
    <property type="molecule type" value="Genomic_DNA"/>
</dbReference>
<dbReference type="InterPro" id="IPR038772">
    <property type="entry name" value="Sph/SMPD2-like"/>
</dbReference>
<keyword evidence="3" id="KW-0269">Exonuclease</keyword>
<dbReference type="GO" id="GO:0005737">
    <property type="term" value="C:cytoplasm"/>
    <property type="evidence" value="ECO:0007669"/>
    <property type="project" value="TreeGrafter"/>
</dbReference>
<dbReference type="SUPFAM" id="SSF51101">
    <property type="entry name" value="Mannose-binding lectins"/>
    <property type="match status" value="1"/>
</dbReference>
<dbReference type="InterPro" id="IPR036404">
    <property type="entry name" value="Jacalin-like_lectin_dom_sf"/>
</dbReference>
<dbReference type="AlphaFoldDB" id="A0A0K8PMM0"/>
<evidence type="ECO:0000313" key="4">
    <source>
        <dbReference type="Proteomes" id="UP000053859"/>
    </source>
</evidence>
<dbReference type="PATRIC" id="fig|146537.3.peg.4209"/>
<dbReference type="Gene3D" id="3.60.10.10">
    <property type="entry name" value="Endonuclease/exonuclease/phosphatase"/>
    <property type="match status" value="1"/>
</dbReference>
<dbReference type="GO" id="GO:0004519">
    <property type="term" value="F:endonuclease activity"/>
    <property type="evidence" value="ECO:0007669"/>
    <property type="project" value="UniProtKB-KW"/>
</dbReference>
<dbReference type="InterPro" id="IPR001229">
    <property type="entry name" value="Jacalin-like_lectin_dom"/>
</dbReference>
<dbReference type="GO" id="GO:0046856">
    <property type="term" value="P:phosphatidylinositol dephosphorylation"/>
    <property type="evidence" value="ECO:0007669"/>
    <property type="project" value="InterPro"/>
</dbReference>
<evidence type="ECO:0000259" key="2">
    <source>
        <dbReference type="PROSITE" id="PS51752"/>
    </source>
</evidence>
<dbReference type="Proteomes" id="UP000053859">
    <property type="component" value="Unassembled WGS sequence"/>
</dbReference>
<protein>
    <submittedName>
        <fullName evidence="3">Endonuclease/exonuclease/phosphatase</fullName>
    </submittedName>
</protein>
<evidence type="ECO:0000256" key="1">
    <source>
        <dbReference type="SAM" id="SignalP"/>
    </source>
</evidence>
<keyword evidence="3" id="KW-0255">Endonuclease</keyword>
<dbReference type="SUPFAM" id="SSF56219">
    <property type="entry name" value="DNase I-like"/>
    <property type="match status" value="1"/>
</dbReference>
<dbReference type="CDD" id="cd09615">
    <property type="entry name" value="Jacalin_EEP"/>
    <property type="match status" value="1"/>
</dbReference>
<sequence>MSRSASPTGDTPTMRRLLGALAAAALTLTGLTATSATPAAAAESGSFNVLTYNIAGLPLGLGDSDPETNTPLIGQRLGPYDIVNVQEDFNYHASLYANDKHPYRTATSGGAAFGDGLNTLSDHSFEDFQRVKWNACTGTNCLTPKGFSLARVRLAEGVFVDVYNVHTNADSTDDALAARRANVEQLSDFVQANSAGNAVIVMGDTNTRYTRTGDNIRTLLSENGLTDAWVKLVKGGTPPAQGSDALVCDEAVPTNDCEVVDKVLYRGSKLLTLTATRYANDWKAFLRSDGKHLSDHFPHAVDFSYTLNSSLRASDFFGGPHGTAFNDADDLPANPAPRALTLRGGTRLDAVSLTHDGGTALTHGGTGGTATSLTLASGEHLTSVKLTQGQKDGRTRIFSASFTTDRNRTLSAGTATSAAKTFTAPSGWQIVGFTGRAGGEIDKLGVIYAPIR</sequence>
<keyword evidence="3" id="KW-0378">Hydrolase</keyword>
<dbReference type="SMART" id="SM00915">
    <property type="entry name" value="Jacalin"/>
    <property type="match status" value="1"/>
</dbReference>
<gene>
    <name evidence="3" type="ORF">SAZU_3999</name>
</gene>
<dbReference type="GO" id="GO:0016791">
    <property type="term" value="F:phosphatase activity"/>
    <property type="evidence" value="ECO:0007669"/>
    <property type="project" value="InterPro"/>
</dbReference>
<keyword evidence="4" id="KW-1185">Reference proteome</keyword>
<keyword evidence="3" id="KW-0540">Nuclease</keyword>
<reference evidence="3" key="1">
    <citation type="journal article" date="2015" name="Genome Announc.">
        <title>Draft Genome Sequence of Thiostrepton-Producing Streptomyces azureus ATCC 14921.</title>
        <authorList>
            <person name="Sakihara K."/>
            <person name="Maeda J."/>
            <person name="Tashiro K."/>
            <person name="Fujino Y."/>
            <person name="Kuhara S."/>
            <person name="Ohshima T."/>
            <person name="Ogata S."/>
            <person name="Doi K."/>
        </authorList>
    </citation>
    <scope>NUCLEOTIDE SEQUENCE [LARGE SCALE GENOMIC DNA]</scope>
    <source>
        <strain evidence="3">ATCC14921</strain>
    </source>
</reference>
<accession>A0A0K8PMM0</accession>
<dbReference type="InterPro" id="IPR000300">
    <property type="entry name" value="IPPc"/>
</dbReference>
<dbReference type="PANTHER" id="PTHR16320">
    <property type="entry name" value="SPHINGOMYELINASE FAMILY MEMBER"/>
    <property type="match status" value="1"/>
</dbReference>
<dbReference type="GO" id="GO:0004767">
    <property type="term" value="F:sphingomyelin phosphodiesterase activity"/>
    <property type="evidence" value="ECO:0007669"/>
    <property type="project" value="InterPro"/>
</dbReference>
<keyword evidence="1" id="KW-0732">Signal</keyword>
<feature type="domain" description="Jacalin-type lectin" evidence="2">
    <location>
        <begin position="311"/>
        <end position="450"/>
    </location>
</feature>
<proteinExistence type="predicted"/>
<dbReference type="PANTHER" id="PTHR16320:SF1">
    <property type="entry name" value="SPHINGOMYELINASE DDB_G0288017"/>
    <property type="match status" value="1"/>
</dbReference>
<dbReference type="GO" id="GO:0004527">
    <property type="term" value="F:exonuclease activity"/>
    <property type="evidence" value="ECO:0007669"/>
    <property type="project" value="UniProtKB-KW"/>
</dbReference>
<dbReference type="Pfam" id="PF22669">
    <property type="entry name" value="Exo_endo_phos2"/>
    <property type="match status" value="1"/>
</dbReference>
<evidence type="ECO:0000313" key="3">
    <source>
        <dbReference type="EMBL" id="GAP49135.1"/>
    </source>
</evidence>
<dbReference type="Pfam" id="PF01419">
    <property type="entry name" value="Jacalin"/>
    <property type="match status" value="1"/>
</dbReference>
<dbReference type="PROSITE" id="PS51752">
    <property type="entry name" value="JACALIN_LECTIN"/>
    <property type="match status" value="1"/>
</dbReference>
<feature type="signal peptide" evidence="1">
    <location>
        <begin position="1"/>
        <end position="41"/>
    </location>
</feature>
<dbReference type="Gene3D" id="2.100.10.30">
    <property type="entry name" value="Jacalin-like lectin domain"/>
    <property type="match status" value="1"/>
</dbReference>
<name>A0A0K8PMM0_STRAJ</name>